<dbReference type="CDD" id="cd00077">
    <property type="entry name" value="HDc"/>
    <property type="match status" value="1"/>
</dbReference>
<evidence type="ECO:0000256" key="4">
    <source>
        <dbReference type="ARBA" id="ARBA00022801"/>
    </source>
</evidence>
<dbReference type="Proteomes" id="UP000824130">
    <property type="component" value="Unassembled WGS sequence"/>
</dbReference>
<evidence type="ECO:0000313" key="9">
    <source>
        <dbReference type="Proteomes" id="UP000824130"/>
    </source>
</evidence>
<dbReference type="GO" id="GO:0008803">
    <property type="term" value="F:bis(5'-nucleosyl)-tetraphosphatase (symmetrical) activity"/>
    <property type="evidence" value="ECO:0007669"/>
    <property type="project" value="UniProtKB-EC"/>
</dbReference>
<dbReference type="PROSITE" id="PS51831">
    <property type="entry name" value="HD"/>
    <property type="match status" value="1"/>
</dbReference>
<dbReference type="AlphaFoldDB" id="A0A9D1STE1"/>
<name>A0A9D1STE1_9FIRM</name>
<dbReference type="InterPro" id="IPR003607">
    <property type="entry name" value="HD/PDEase_dom"/>
</dbReference>
<dbReference type="EMBL" id="DVOB01000002">
    <property type="protein sequence ID" value="HIU95093.1"/>
    <property type="molecule type" value="Genomic_DNA"/>
</dbReference>
<comment type="catalytic activity">
    <reaction evidence="6">
        <text>P(1),P(4)-bis(5'-adenosyl) tetraphosphate + H2O = 2 ADP + 2 H(+)</text>
        <dbReference type="Rhea" id="RHEA:24252"/>
        <dbReference type="ChEBI" id="CHEBI:15377"/>
        <dbReference type="ChEBI" id="CHEBI:15378"/>
        <dbReference type="ChEBI" id="CHEBI:58141"/>
        <dbReference type="ChEBI" id="CHEBI:456216"/>
        <dbReference type="EC" id="3.6.1.41"/>
    </reaction>
</comment>
<sequence length="189" mass="21229">MDCIKSDIIGYIEINLSEKRLRHTYAVADEAKKLARRYGADEKKAELAALFHDMCRSMPVKESDRYVDELGLPSSLKGNVNLAHSKVAAALMKRDFHIDDEDMINAVAFHTTGRAGMSTLEKIVFLADAIEPGRDYPSVKELRMLAYEDLDEACISSLSHTVGYVEKKGELMDPDTISALDYLKEKRNL</sequence>
<evidence type="ECO:0000256" key="2">
    <source>
        <dbReference type="ARBA" id="ARBA00022723"/>
    </source>
</evidence>
<evidence type="ECO:0000256" key="5">
    <source>
        <dbReference type="ARBA" id="ARBA00023004"/>
    </source>
</evidence>
<keyword evidence="3" id="KW-0547">Nucleotide-binding</keyword>
<dbReference type="GO" id="GO:0046872">
    <property type="term" value="F:metal ion binding"/>
    <property type="evidence" value="ECO:0007669"/>
    <property type="project" value="UniProtKB-KW"/>
</dbReference>
<evidence type="ECO:0000256" key="3">
    <source>
        <dbReference type="ARBA" id="ARBA00022741"/>
    </source>
</evidence>
<feature type="domain" description="HD" evidence="7">
    <location>
        <begin position="20"/>
        <end position="133"/>
    </location>
</feature>
<dbReference type="EC" id="3.6.1.41" evidence="1"/>
<dbReference type="PANTHER" id="PTHR35795:SF1">
    <property type="entry name" value="BIS(5'-NUCLEOSYL)-TETRAPHOSPHATASE, SYMMETRICAL"/>
    <property type="match status" value="1"/>
</dbReference>
<dbReference type="InterPro" id="IPR051094">
    <property type="entry name" value="Diverse_Catalytic_Enzymes"/>
</dbReference>
<evidence type="ECO:0000313" key="8">
    <source>
        <dbReference type="EMBL" id="HIU95093.1"/>
    </source>
</evidence>
<reference evidence="8" key="1">
    <citation type="submission" date="2020-10" db="EMBL/GenBank/DDBJ databases">
        <authorList>
            <person name="Gilroy R."/>
        </authorList>
    </citation>
    <scope>NUCLEOTIDE SEQUENCE</scope>
    <source>
        <strain evidence="8">ChiSjej4B22-8349</strain>
    </source>
</reference>
<comment type="caution">
    <text evidence="8">The sequence shown here is derived from an EMBL/GenBank/DDBJ whole genome shotgun (WGS) entry which is preliminary data.</text>
</comment>
<dbReference type="InterPro" id="IPR005249">
    <property type="entry name" value="YqeK"/>
</dbReference>
<evidence type="ECO:0000256" key="6">
    <source>
        <dbReference type="ARBA" id="ARBA00049417"/>
    </source>
</evidence>
<evidence type="ECO:0000256" key="1">
    <source>
        <dbReference type="ARBA" id="ARBA00012506"/>
    </source>
</evidence>
<dbReference type="PANTHER" id="PTHR35795">
    <property type="entry name" value="SLR1885 PROTEIN"/>
    <property type="match status" value="1"/>
</dbReference>
<keyword evidence="4 8" id="KW-0378">Hydrolase</keyword>
<proteinExistence type="predicted"/>
<organism evidence="8 9">
    <name type="scientific">Candidatus Allocopromorpha excrementipullorum</name>
    <dbReference type="NCBI Taxonomy" id="2840743"/>
    <lineage>
        <taxon>Bacteria</taxon>
        <taxon>Bacillati</taxon>
        <taxon>Bacillota</taxon>
        <taxon>Clostridia</taxon>
        <taxon>Eubacteriales</taxon>
        <taxon>Eubacteriaceae</taxon>
        <taxon>Eubacteriaceae incertae sedis</taxon>
        <taxon>Candidatus Allocopromorpha</taxon>
    </lineage>
</organism>
<dbReference type="InterPro" id="IPR006675">
    <property type="entry name" value="HDIG_dom"/>
</dbReference>
<reference evidence="8" key="2">
    <citation type="journal article" date="2021" name="PeerJ">
        <title>Extensive microbial diversity within the chicken gut microbiome revealed by metagenomics and culture.</title>
        <authorList>
            <person name="Gilroy R."/>
            <person name="Ravi A."/>
            <person name="Getino M."/>
            <person name="Pursley I."/>
            <person name="Horton D.L."/>
            <person name="Alikhan N.F."/>
            <person name="Baker D."/>
            <person name="Gharbi K."/>
            <person name="Hall N."/>
            <person name="Watson M."/>
            <person name="Adriaenssens E.M."/>
            <person name="Foster-Nyarko E."/>
            <person name="Jarju S."/>
            <person name="Secka A."/>
            <person name="Antonio M."/>
            <person name="Oren A."/>
            <person name="Chaudhuri R.R."/>
            <person name="La Ragione R."/>
            <person name="Hildebrand F."/>
            <person name="Pallen M.J."/>
        </authorList>
    </citation>
    <scope>NUCLEOTIDE SEQUENCE</scope>
    <source>
        <strain evidence="8">ChiSjej4B22-8349</strain>
    </source>
</reference>
<dbReference type="SMART" id="SM00471">
    <property type="entry name" value="HDc"/>
    <property type="match status" value="1"/>
</dbReference>
<keyword evidence="5" id="KW-0408">Iron</keyword>
<keyword evidence="2" id="KW-0479">Metal-binding</keyword>
<gene>
    <name evidence="8" type="primary">yqeK</name>
    <name evidence="8" type="ORF">IAD25_00080</name>
</gene>
<dbReference type="Gene3D" id="1.10.3210.10">
    <property type="entry name" value="Hypothetical protein af1432"/>
    <property type="match status" value="1"/>
</dbReference>
<dbReference type="NCBIfam" id="TIGR00277">
    <property type="entry name" value="HDIG"/>
    <property type="match status" value="1"/>
</dbReference>
<dbReference type="InterPro" id="IPR006674">
    <property type="entry name" value="HD_domain"/>
</dbReference>
<accession>A0A9D1STE1</accession>
<evidence type="ECO:0000259" key="7">
    <source>
        <dbReference type="PROSITE" id="PS51831"/>
    </source>
</evidence>
<dbReference type="GO" id="GO:0000166">
    <property type="term" value="F:nucleotide binding"/>
    <property type="evidence" value="ECO:0007669"/>
    <property type="project" value="UniProtKB-KW"/>
</dbReference>
<dbReference type="Pfam" id="PF01966">
    <property type="entry name" value="HD"/>
    <property type="match status" value="1"/>
</dbReference>
<dbReference type="NCBIfam" id="TIGR00488">
    <property type="entry name" value="bis(5'-nucleosyl)-tetraphosphatase (symmetrical) YqeK"/>
    <property type="match status" value="1"/>
</dbReference>
<protein>
    <recommendedName>
        <fullName evidence="1">bis(5'-nucleosyl)-tetraphosphatase (symmetrical)</fullName>
        <ecNumber evidence="1">3.6.1.41</ecNumber>
    </recommendedName>
</protein>
<dbReference type="SUPFAM" id="SSF109604">
    <property type="entry name" value="HD-domain/PDEase-like"/>
    <property type="match status" value="1"/>
</dbReference>